<evidence type="ECO:0000313" key="1">
    <source>
        <dbReference type="Proteomes" id="UP000887540"/>
    </source>
</evidence>
<proteinExistence type="predicted"/>
<dbReference type="SUPFAM" id="SSF56672">
    <property type="entry name" value="DNA/RNA polymerases"/>
    <property type="match status" value="1"/>
</dbReference>
<name>A0A914DAH2_9BILA</name>
<dbReference type="Proteomes" id="UP000887540">
    <property type="component" value="Unplaced"/>
</dbReference>
<keyword evidence="1" id="KW-1185">Reference proteome</keyword>
<sequence length="44" mass="5094">LKIRDDKCTFASSEIIFLDHKITKERYEPSPTNVEVILNYPTPA</sequence>
<dbReference type="AlphaFoldDB" id="A0A914DAH2"/>
<accession>A0A914DAH2</accession>
<protein>
    <submittedName>
        <fullName evidence="2">Uncharacterized protein</fullName>
    </submittedName>
</protein>
<evidence type="ECO:0000313" key="2">
    <source>
        <dbReference type="WBParaSite" id="ACRNAN_scaffold20708.g9789.t1"/>
    </source>
</evidence>
<organism evidence="1 2">
    <name type="scientific">Acrobeloides nanus</name>
    <dbReference type="NCBI Taxonomy" id="290746"/>
    <lineage>
        <taxon>Eukaryota</taxon>
        <taxon>Metazoa</taxon>
        <taxon>Ecdysozoa</taxon>
        <taxon>Nematoda</taxon>
        <taxon>Chromadorea</taxon>
        <taxon>Rhabditida</taxon>
        <taxon>Tylenchina</taxon>
        <taxon>Cephalobomorpha</taxon>
        <taxon>Cephaloboidea</taxon>
        <taxon>Cephalobidae</taxon>
        <taxon>Acrobeloides</taxon>
    </lineage>
</organism>
<dbReference type="WBParaSite" id="ACRNAN_scaffold20708.g9789.t1">
    <property type="protein sequence ID" value="ACRNAN_scaffold20708.g9789.t1"/>
    <property type="gene ID" value="ACRNAN_scaffold20708.g9789"/>
</dbReference>
<dbReference type="InterPro" id="IPR043502">
    <property type="entry name" value="DNA/RNA_pol_sf"/>
</dbReference>
<reference evidence="2" key="1">
    <citation type="submission" date="2022-11" db="UniProtKB">
        <authorList>
            <consortium name="WormBaseParasite"/>
        </authorList>
    </citation>
    <scope>IDENTIFICATION</scope>
</reference>